<keyword evidence="1" id="KW-0812">Transmembrane</keyword>
<dbReference type="Proteomes" id="UP001344906">
    <property type="component" value="Unassembled WGS sequence"/>
</dbReference>
<feature type="transmembrane region" description="Helical" evidence="1">
    <location>
        <begin position="7"/>
        <end position="26"/>
    </location>
</feature>
<keyword evidence="3" id="KW-1185">Reference proteome</keyword>
<dbReference type="EMBL" id="BSRI01000002">
    <property type="protein sequence ID" value="GLV58788.1"/>
    <property type="molecule type" value="Genomic_DNA"/>
</dbReference>
<feature type="transmembrane region" description="Helical" evidence="1">
    <location>
        <begin position="95"/>
        <end position="116"/>
    </location>
</feature>
<keyword evidence="1" id="KW-1133">Transmembrane helix</keyword>
<evidence type="ECO:0000256" key="1">
    <source>
        <dbReference type="SAM" id="Phobius"/>
    </source>
</evidence>
<accession>A0ABQ6FWZ9</accession>
<keyword evidence="1" id="KW-0472">Membrane</keyword>
<reference evidence="2 3" key="1">
    <citation type="submission" date="2023-02" db="EMBL/GenBank/DDBJ databases">
        <title>Dictyobacter halimunensis sp. nov., a new member of the class Ktedonobacteria from forest soil in a geothermal area.</title>
        <authorList>
            <person name="Rachmania M.K."/>
            <person name="Ningsih F."/>
            <person name="Sakai Y."/>
            <person name="Yabe S."/>
            <person name="Yokota A."/>
            <person name="Sjamsuridzal W."/>
        </authorList>
    </citation>
    <scope>NUCLEOTIDE SEQUENCE [LARGE SCALE GENOMIC DNA]</scope>
    <source>
        <strain evidence="2 3">S3.2.2.5</strain>
    </source>
</reference>
<organism evidence="2 3">
    <name type="scientific">Dictyobacter halimunensis</name>
    <dbReference type="NCBI Taxonomy" id="3026934"/>
    <lineage>
        <taxon>Bacteria</taxon>
        <taxon>Bacillati</taxon>
        <taxon>Chloroflexota</taxon>
        <taxon>Ktedonobacteria</taxon>
        <taxon>Ktedonobacterales</taxon>
        <taxon>Dictyobacteraceae</taxon>
        <taxon>Dictyobacter</taxon>
    </lineage>
</organism>
<comment type="caution">
    <text evidence="2">The sequence shown here is derived from an EMBL/GenBank/DDBJ whole genome shotgun (WGS) entry which is preliminary data.</text>
</comment>
<evidence type="ECO:0000313" key="2">
    <source>
        <dbReference type="EMBL" id="GLV58788.1"/>
    </source>
</evidence>
<gene>
    <name evidence="2" type="ORF">KDH_56180</name>
</gene>
<dbReference type="RefSeq" id="WP_338255139.1">
    <property type="nucleotide sequence ID" value="NZ_BSRI01000002.1"/>
</dbReference>
<feature type="transmembrane region" description="Helical" evidence="1">
    <location>
        <begin position="32"/>
        <end position="52"/>
    </location>
</feature>
<name>A0ABQ6FWZ9_9CHLR</name>
<evidence type="ECO:0000313" key="3">
    <source>
        <dbReference type="Proteomes" id="UP001344906"/>
    </source>
</evidence>
<proteinExistence type="predicted"/>
<feature type="transmembrane region" description="Helical" evidence="1">
    <location>
        <begin position="64"/>
        <end position="83"/>
    </location>
</feature>
<protein>
    <submittedName>
        <fullName evidence="2">Uncharacterized protein</fullName>
    </submittedName>
</protein>
<sequence length="126" mass="13314">MIVRIGIMALRICVLLALILGVLLWLNLVPGGIVMIHMLLGLLAMISLWLLAFGIATAPQGRNIGLAIGAFIIGLLLPIIGLGQLNWLSLGSAHVVIQIIHLLIGLSAIGIGEAIAGRYRRSNKLA</sequence>